<evidence type="ECO:0000313" key="3">
    <source>
        <dbReference type="Proteomes" id="UP000541810"/>
    </source>
</evidence>
<feature type="region of interest" description="Disordered" evidence="1">
    <location>
        <begin position="1"/>
        <end position="35"/>
    </location>
</feature>
<feature type="compositionally biased region" description="Polar residues" evidence="1">
    <location>
        <begin position="19"/>
        <end position="35"/>
    </location>
</feature>
<comment type="caution">
    <text evidence="2">The sequence shown here is derived from an EMBL/GenBank/DDBJ whole genome shotgun (WGS) entry which is preliminary data.</text>
</comment>
<dbReference type="Proteomes" id="UP000541810">
    <property type="component" value="Unassembled WGS sequence"/>
</dbReference>
<reference evidence="2 3" key="1">
    <citation type="submission" date="2020-08" db="EMBL/GenBank/DDBJ databases">
        <title>Genomic Encyclopedia of Type Strains, Phase IV (KMG-IV): sequencing the most valuable type-strain genomes for metagenomic binning, comparative biology and taxonomic classification.</title>
        <authorList>
            <person name="Goeker M."/>
        </authorList>
    </citation>
    <scope>NUCLEOTIDE SEQUENCE [LARGE SCALE GENOMIC DNA]</scope>
    <source>
        <strain evidence="2 3">DSM 103725</strain>
    </source>
</reference>
<evidence type="ECO:0000256" key="1">
    <source>
        <dbReference type="SAM" id="MobiDB-lite"/>
    </source>
</evidence>
<name>A0A7X0H6C5_9BACT</name>
<sequence length="35" mass="3813">MVDRSSEFGAATAQPPPTTINNKLKPANQSKRIMI</sequence>
<accession>A0A7X0H6C5</accession>
<dbReference type="AlphaFoldDB" id="A0A7X0H6C5"/>
<proteinExistence type="predicted"/>
<protein>
    <submittedName>
        <fullName evidence="2">Uncharacterized protein</fullName>
    </submittedName>
</protein>
<organism evidence="2 3">
    <name type="scientific">Algisphaera agarilytica</name>
    <dbReference type="NCBI Taxonomy" id="1385975"/>
    <lineage>
        <taxon>Bacteria</taxon>
        <taxon>Pseudomonadati</taxon>
        <taxon>Planctomycetota</taxon>
        <taxon>Phycisphaerae</taxon>
        <taxon>Phycisphaerales</taxon>
        <taxon>Phycisphaeraceae</taxon>
        <taxon>Algisphaera</taxon>
    </lineage>
</organism>
<dbReference type="EMBL" id="JACHGY010000001">
    <property type="protein sequence ID" value="MBB6428916.1"/>
    <property type="molecule type" value="Genomic_DNA"/>
</dbReference>
<keyword evidence="3" id="KW-1185">Reference proteome</keyword>
<evidence type="ECO:0000313" key="2">
    <source>
        <dbReference type="EMBL" id="MBB6428916.1"/>
    </source>
</evidence>
<gene>
    <name evidence="2" type="ORF">HNQ40_000722</name>
</gene>